<feature type="domain" description="DUF2399" evidence="1">
    <location>
        <begin position="237"/>
        <end position="386"/>
    </location>
</feature>
<evidence type="ECO:0000259" key="2">
    <source>
        <dbReference type="Pfam" id="PF11796"/>
    </source>
</evidence>
<evidence type="ECO:0000313" key="3">
    <source>
        <dbReference type="EMBL" id="MBM0105555.1"/>
    </source>
</evidence>
<reference evidence="3 4" key="1">
    <citation type="journal article" date="2021" name="Int. J. Syst. Evol. Microbiol.">
        <title>Steroidobacter gossypii sp. nov., isolated from soil of cotton cropping field.</title>
        <authorList>
            <person name="Huang R."/>
            <person name="Yang S."/>
            <person name="Zhen C."/>
            <person name="Liu W."/>
        </authorList>
    </citation>
    <scope>NUCLEOTIDE SEQUENCE [LARGE SCALE GENOMIC DNA]</scope>
    <source>
        <strain evidence="3 4">S1-65</strain>
    </source>
</reference>
<dbReference type="RefSeq" id="WP_203167594.1">
    <property type="nucleotide sequence ID" value="NZ_JAEVLS010000002.1"/>
</dbReference>
<organism evidence="3 4">
    <name type="scientific">Steroidobacter gossypii</name>
    <dbReference type="NCBI Taxonomy" id="2805490"/>
    <lineage>
        <taxon>Bacteria</taxon>
        <taxon>Pseudomonadati</taxon>
        <taxon>Pseudomonadota</taxon>
        <taxon>Gammaproteobacteria</taxon>
        <taxon>Steroidobacterales</taxon>
        <taxon>Steroidobacteraceae</taxon>
        <taxon>Steroidobacter</taxon>
    </lineage>
</organism>
<feature type="domain" description="Conserved hypothetical protein CHP02679 N terminus" evidence="2">
    <location>
        <begin position="2"/>
        <end position="215"/>
    </location>
</feature>
<evidence type="ECO:0000259" key="1">
    <source>
        <dbReference type="Pfam" id="PF09664"/>
    </source>
</evidence>
<dbReference type="InterPro" id="IPR024466">
    <property type="entry name" value="CHP02679_N"/>
</dbReference>
<evidence type="ECO:0000313" key="4">
    <source>
        <dbReference type="Proteomes" id="UP000661077"/>
    </source>
</evidence>
<dbReference type="EMBL" id="JAEVLS010000002">
    <property type="protein sequence ID" value="MBM0105555.1"/>
    <property type="molecule type" value="Genomic_DNA"/>
</dbReference>
<dbReference type="NCBIfam" id="TIGR02679">
    <property type="entry name" value="TIGR02679 family protein"/>
    <property type="match status" value="1"/>
</dbReference>
<protein>
    <submittedName>
        <fullName evidence="3">TIGR02679 family protein</fullName>
    </submittedName>
</protein>
<name>A0ABS1WX47_9GAMM</name>
<comment type="caution">
    <text evidence="3">The sequence shown here is derived from an EMBL/GenBank/DDBJ whole genome shotgun (WGS) entry which is preliminary data.</text>
</comment>
<proteinExistence type="predicted"/>
<dbReference type="Pfam" id="PF09664">
    <property type="entry name" value="DUF2399"/>
    <property type="match status" value="1"/>
</dbReference>
<dbReference type="Pfam" id="PF11796">
    <property type="entry name" value="DUF3323"/>
    <property type="match status" value="1"/>
</dbReference>
<gene>
    <name evidence="3" type="ORF">JM946_12385</name>
</gene>
<keyword evidence="4" id="KW-1185">Reference proteome</keyword>
<dbReference type="InterPro" id="IPR024465">
    <property type="entry name" value="DUF2399"/>
</dbReference>
<sequence length="389" mass="41076">MSPAERQALEGLLGRPPKLARSIQLSHTELDRAVARAGLATDLRSALETLDGPIVDRRSEQIRMQEAWRAVLANVNDQRLIASFSDSAGVALLKRCAGGDPAHAVSLIVQAERVLALLPASGTSRAQLAAHALGDSHALDVGQPVASLVLRACRVSKHPLRIGTEDAEADDIAEGSAARGDSSAEARGLSVRDQWARVGVVVSELAAPALCLNLSALGASAGAQLVRAAKETAEPFHLSLRALLRDPPIWDVAGVVVSICENASIVAAAADRLQHRCAPLVCTDGMPGAAQQVLLQQLAAAGARLLYHGDFDWPGIRIGNFVMREFSAQPWRFGVTDYLAAAASGLPLPAEGQVLADWDAQLAPTMTSRGFVLHEERVIELLLGDLKCS</sequence>
<accession>A0ABS1WX47</accession>
<dbReference type="InterPro" id="IPR013495">
    <property type="entry name" value="CHP02679"/>
</dbReference>
<dbReference type="Proteomes" id="UP000661077">
    <property type="component" value="Unassembled WGS sequence"/>
</dbReference>